<evidence type="ECO:0000256" key="1">
    <source>
        <dbReference type="SAM" id="Phobius"/>
    </source>
</evidence>
<keyword evidence="1" id="KW-0812">Transmembrane</keyword>
<sequence length="138" mass="16753">MNKKEIFFHIFLVFIPAILIYGLLSPDIYKKEIIKYHYLLLISLGYLMIFFISTVFFISIKILEINFFNYSLTIAICLFFIIITYPLKDQKILLFTRIIIIFISTFIFVPIFFVTKYIELRKRIKDEKIIYHRKLKDE</sequence>
<accession>A0A449A4X1</accession>
<feature type="transmembrane region" description="Helical" evidence="1">
    <location>
        <begin position="36"/>
        <end position="60"/>
    </location>
</feature>
<evidence type="ECO:0000313" key="3">
    <source>
        <dbReference type="Proteomes" id="UP000289440"/>
    </source>
</evidence>
<evidence type="ECO:0000313" key="2">
    <source>
        <dbReference type="EMBL" id="VEU59276.1"/>
    </source>
</evidence>
<feature type="transmembrane region" description="Helical" evidence="1">
    <location>
        <begin position="7"/>
        <end position="24"/>
    </location>
</feature>
<dbReference type="RefSeq" id="WP_129719679.1">
    <property type="nucleotide sequence ID" value="NZ_LR214951.1"/>
</dbReference>
<organism evidence="2 3">
    <name type="scientific">Mesomycoplasma neurolyticum</name>
    <dbReference type="NCBI Taxonomy" id="2120"/>
    <lineage>
        <taxon>Bacteria</taxon>
        <taxon>Bacillati</taxon>
        <taxon>Mycoplasmatota</taxon>
        <taxon>Mycoplasmoidales</taxon>
        <taxon>Metamycoplasmataceae</taxon>
        <taxon>Mesomycoplasma</taxon>
    </lineage>
</organism>
<feature type="transmembrane region" description="Helical" evidence="1">
    <location>
        <begin position="67"/>
        <end position="86"/>
    </location>
</feature>
<keyword evidence="3" id="KW-1185">Reference proteome</keyword>
<feature type="transmembrane region" description="Helical" evidence="1">
    <location>
        <begin position="92"/>
        <end position="115"/>
    </location>
</feature>
<dbReference type="EMBL" id="LR214951">
    <property type="protein sequence ID" value="VEU59276.1"/>
    <property type="molecule type" value="Genomic_DNA"/>
</dbReference>
<name>A0A449A4X1_9BACT</name>
<reference evidence="2 3" key="1">
    <citation type="submission" date="2019-01" db="EMBL/GenBank/DDBJ databases">
        <authorList>
            <consortium name="Pathogen Informatics"/>
        </authorList>
    </citation>
    <scope>NUCLEOTIDE SEQUENCE [LARGE SCALE GENOMIC DNA]</scope>
    <source>
        <strain evidence="2 3">NCTC10166</strain>
    </source>
</reference>
<proteinExistence type="predicted"/>
<protein>
    <submittedName>
        <fullName evidence="2">Uncharacterized protein</fullName>
    </submittedName>
</protein>
<keyword evidence="1" id="KW-1133">Transmembrane helix</keyword>
<dbReference type="KEGG" id="mnu:NCTC10166_00235"/>
<keyword evidence="1" id="KW-0472">Membrane</keyword>
<dbReference type="NCBIfam" id="NF046002">
    <property type="entry name" value="MAG3450_fam"/>
    <property type="match status" value="1"/>
</dbReference>
<dbReference type="AlphaFoldDB" id="A0A449A4X1"/>
<gene>
    <name evidence="2" type="ORF">NCTC10166_00235</name>
</gene>
<dbReference type="Proteomes" id="UP000289440">
    <property type="component" value="Chromosome"/>
</dbReference>